<dbReference type="GO" id="GO:0003676">
    <property type="term" value="F:nucleic acid binding"/>
    <property type="evidence" value="ECO:0007669"/>
    <property type="project" value="InterPro"/>
</dbReference>
<comment type="similarity">
    <text evidence="2">Belongs to the Nup35 family.</text>
</comment>
<keyword evidence="7" id="KW-0811">Translocation</keyword>
<evidence type="ECO:0000256" key="5">
    <source>
        <dbReference type="ARBA" id="ARBA00022816"/>
    </source>
</evidence>
<evidence type="ECO:0000256" key="13">
    <source>
        <dbReference type="SAM" id="MobiDB-lite"/>
    </source>
</evidence>
<evidence type="ECO:0000256" key="10">
    <source>
        <dbReference type="ARBA" id="ARBA00029997"/>
    </source>
</evidence>
<dbReference type="InterPro" id="IPR007846">
    <property type="entry name" value="RRM_NUP35_dom"/>
</dbReference>
<dbReference type="FunFam" id="3.30.70.330:FF:000095">
    <property type="entry name" value="Putative Nucleoporin NUP53"/>
    <property type="match status" value="1"/>
</dbReference>
<dbReference type="Pfam" id="PF05172">
    <property type="entry name" value="RRM_Nup35"/>
    <property type="match status" value="1"/>
</dbReference>
<dbReference type="GO" id="GO:0044613">
    <property type="term" value="C:nuclear pore central transport channel"/>
    <property type="evidence" value="ECO:0007669"/>
    <property type="project" value="TreeGrafter"/>
</dbReference>
<feature type="domain" description="RRM Nup35-type" evidence="14">
    <location>
        <begin position="156"/>
        <end position="236"/>
    </location>
</feature>
<evidence type="ECO:0000256" key="11">
    <source>
        <dbReference type="ARBA" id="ARBA00030250"/>
    </source>
</evidence>
<organism evidence="15">
    <name type="scientific">Amblyomma triste</name>
    <name type="common">Neotropical tick</name>
    <dbReference type="NCBI Taxonomy" id="251400"/>
    <lineage>
        <taxon>Eukaryota</taxon>
        <taxon>Metazoa</taxon>
        <taxon>Ecdysozoa</taxon>
        <taxon>Arthropoda</taxon>
        <taxon>Chelicerata</taxon>
        <taxon>Arachnida</taxon>
        <taxon>Acari</taxon>
        <taxon>Parasitiformes</taxon>
        <taxon>Ixodida</taxon>
        <taxon>Ixodoidea</taxon>
        <taxon>Ixodidae</taxon>
        <taxon>Amblyomminae</taxon>
        <taxon>Amblyomma</taxon>
    </lineage>
</organism>
<accession>A0A023GC85</accession>
<dbReference type="PANTHER" id="PTHR21527">
    <property type="entry name" value="NUCLEOPORIN NUP35"/>
    <property type="match status" value="1"/>
</dbReference>
<dbReference type="GO" id="GO:0005543">
    <property type="term" value="F:phospholipid binding"/>
    <property type="evidence" value="ECO:0007669"/>
    <property type="project" value="TreeGrafter"/>
</dbReference>
<dbReference type="InterPro" id="IPR012677">
    <property type="entry name" value="Nucleotide-bd_a/b_plait_sf"/>
</dbReference>
<evidence type="ECO:0000256" key="2">
    <source>
        <dbReference type="ARBA" id="ARBA00009454"/>
    </source>
</evidence>
<dbReference type="EMBL" id="GBBM01003956">
    <property type="protein sequence ID" value="JAC31462.1"/>
    <property type="molecule type" value="mRNA"/>
</dbReference>
<dbReference type="Gene3D" id="3.30.70.330">
    <property type="match status" value="1"/>
</dbReference>
<dbReference type="PROSITE" id="PS51472">
    <property type="entry name" value="RRM_NUP35"/>
    <property type="match status" value="1"/>
</dbReference>
<evidence type="ECO:0000256" key="6">
    <source>
        <dbReference type="ARBA" id="ARBA00022927"/>
    </source>
</evidence>
<dbReference type="AlphaFoldDB" id="A0A023GC85"/>
<dbReference type="GO" id="GO:0006999">
    <property type="term" value="P:nuclear pore organization"/>
    <property type="evidence" value="ECO:0007669"/>
    <property type="project" value="TreeGrafter"/>
</dbReference>
<feature type="region of interest" description="Disordered" evidence="13">
    <location>
        <begin position="58"/>
        <end position="107"/>
    </location>
</feature>
<feature type="compositionally biased region" description="Polar residues" evidence="13">
    <location>
        <begin position="85"/>
        <end position="98"/>
    </location>
</feature>
<keyword evidence="8 12" id="KW-0906">Nuclear pore complex</keyword>
<keyword evidence="5 12" id="KW-0509">mRNA transport</keyword>
<evidence type="ECO:0000256" key="9">
    <source>
        <dbReference type="ARBA" id="ARBA00023242"/>
    </source>
</evidence>
<dbReference type="InterPro" id="IPR035979">
    <property type="entry name" value="RBD_domain_sf"/>
</dbReference>
<reference evidence="15" key="1">
    <citation type="submission" date="2014-03" db="EMBL/GenBank/DDBJ databases">
        <title>The sialotranscriptome of Amblyomma triste, Amblyomma parvum and Amblyomma cajennense ticks, uncovered by 454-based RNA-seq.</title>
        <authorList>
            <person name="Garcia G.R."/>
            <person name="Gardinassi L.G."/>
            <person name="Ribeiro J.M."/>
            <person name="Anatriello E."/>
            <person name="Ferreira B.R."/>
            <person name="Moreira H.N."/>
            <person name="Mafra C."/>
            <person name="Olegario M.M."/>
            <person name="Szabo P.J."/>
            <person name="Miranda-Santos I.K."/>
            <person name="Maruyama S.R."/>
        </authorList>
    </citation>
    <scope>NUCLEOTIDE SEQUENCE</scope>
    <source>
        <strain evidence="15">Mato Grasso do Sul</strain>
        <tissue evidence="15">Salivary glands</tissue>
    </source>
</reference>
<evidence type="ECO:0000256" key="8">
    <source>
        <dbReference type="ARBA" id="ARBA00023132"/>
    </source>
</evidence>
<evidence type="ECO:0000256" key="7">
    <source>
        <dbReference type="ARBA" id="ARBA00023010"/>
    </source>
</evidence>
<keyword evidence="4 12" id="KW-0813">Transport</keyword>
<dbReference type="GO" id="GO:0051028">
    <property type="term" value="P:mRNA transport"/>
    <property type="evidence" value="ECO:0007669"/>
    <property type="project" value="UniProtKB-UniRule"/>
</dbReference>
<evidence type="ECO:0000259" key="14">
    <source>
        <dbReference type="PROSITE" id="PS51472"/>
    </source>
</evidence>
<dbReference type="GO" id="GO:0017056">
    <property type="term" value="F:structural constituent of nuclear pore"/>
    <property type="evidence" value="ECO:0007669"/>
    <property type="project" value="TreeGrafter"/>
</dbReference>
<evidence type="ECO:0000256" key="3">
    <source>
        <dbReference type="ARBA" id="ARBA00016439"/>
    </source>
</evidence>
<dbReference type="GO" id="GO:0044615">
    <property type="term" value="C:nuclear pore nuclear basket"/>
    <property type="evidence" value="ECO:0007669"/>
    <property type="project" value="TreeGrafter"/>
</dbReference>
<proteinExistence type="evidence at transcript level"/>
<keyword evidence="9 12" id="KW-0539">Nucleus</keyword>
<dbReference type="SUPFAM" id="SSF54928">
    <property type="entry name" value="RNA-binding domain, RBD"/>
    <property type="match status" value="1"/>
</dbReference>
<evidence type="ECO:0000256" key="1">
    <source>
        <dbReference type="ARBA" id="ARBA00004567"/>
    </source>
</evidence>
<sequence length="290" mass="31146">CRRWETPTTQIVRGSEAATVCVFTTTVSIASFESSAMYAGTPGTPHSGGTFGGTSAGCLPNILTGPPSDARSPASDWLTALSPRTDGTPNTTRQQAATPLSGPPRQSLFSEPLSCTLAQDSWCQDSPSVLQESGNLNISGQVDTLFSPSERSSLSSSDGTWVTVFGYLPAHSSYILQQFSQYGTIVKYKVSSEGNWMYLRYQSQLQAKKALSKNGKVFGAHTMVGVKPGGPLDEPCDMSNNENTCKFQARPLVQAYRASASGRQVTLPEPPALHHDTTMISRALEYVFGW</sequence>
<feature type="non-terminal residue" evidence="15">
    <location>
        <position position="1"/>
    </location>
</feature>
<dbReference type="PANTHER" id="PTHR21527:SF6">
    <property type="entry name" value="NUCLEOPORIN NUP35"/>
    <property type="match status" value="1"/>
</dbReference>
<keyword evidence="6" id="KW-0653">Protein transport</keyword>
<evidence type="ECO:0000313" key="15">
    <source>
        <dbReference type="EMBL" id="JAC31462.1"/>
    </source>
</evidence>
<comment type="subcellular location">
    <subcellularLocation>
        <location evidence="1">Nucleus</location>
        <location evidence="1">Nuclear pore complex</location>
    </subcellularLocation>
</comment>
<evidence type="ECO:0000256" key="4">
    <source>
        <dbReference type="ARBA" id="ARBA00022448"/>
    </source>
</evidence>
<dbReference type="GO" id="GO:0006607">
    <property type="term" value="P:NLS-bearing protein import into nucleus"/>
    <property type="evidence" value="ECO:0007669"/>
    <property type="project" value="TreeGrafter"/>
</dbReference>
<name>A0A023GC85_AMBTT</name>
<evidence type="ECO:0000256" key="12">
    <source>
        <dbReference type="PROSITE-ProRule" id="PRU00804"/>
    </source>
</evidence>
<protein>
    <recommendedName>
        <fullName evidence="3">Nucleoporin NUP35</fullName>
    </recommendedName>
    <alternativeName>
        <fullName evidence="11">35 kDa nucleoporin</fullName>
    </alternativeName>
    <alternativeName>
        <fullName evidence="10">Nucleoporin NUP53</fullName>
    </alternativeName>
</protein>